<name>A0A0C3PFL7_PISTI</name>
<feature type="domain" description="C2H2-type" evidence="3">
    <location>
        <begin position="83"/>
        <end position="113"/>
    </location>
</feature>
<keyword evidence="1" id="KW-0479">Metal-binding</keyword>
<evidence type="ECO:0000256" key="2">
    <source>
        <dbReference type="SAM" id="MobiDB-lite"/>
    </source>
</evidence>
<dbReference type="HOGENOM" id="CLU_1627754_0_0_1"/>
<proteinExistence type="predicted"/>
<evidence type="ECO:0000259" key="3">
    <source>
        <dbReference type="PROSITE" id="PS50157"/>
    </source>
</evidence>
<reference evidence="4 5" key="1">
    <citation type="submission" date="2014-04" db="EMBL/GenBank/DDBJ databases">
        <authorList>
            <consortium name="DOE Joint Genome Institute"/>
            <person name="Kuo A."/>
            <person name="Kohler A."/>
            <person name="Costa M.D."/>
            <person name="Nagy L.G."/>
            <person name="Floudas D."/>
            <person name="Copeland A."/>
            <person name="Barry K.W."/>
            <person name="Cichocki N."/>
            <person name="Veneault-Fourrey C."/>
            <person name="LaButti K."/>
            <person name="Lindquist E.A."/>
            <person name="Lipzen A."/>
            <person name="Lundell T."/>
            <person name="Morin E."/>
            <person name="Murat C."/>
            <person name="Sun H."/>
            <person name="Tunlid A."/>
            <person name="Henrissat B."/>
            <person name="Grigoriev I.V."/>
            <person name="Hibbett D.S."/>
            <person name="Martin F."/>
            <person name="Nordberg H.P."/>
            <person name="Cantor M.N."/>
            <person name="Hua S.X."/>
        </authorList>
    </citation>
    <scope>NUCLEOTIDE SEQUENCE [LARGE SCALE GENOMIC DNA]</scope>
    <source>
        <strain evidence="4 5">Marx 270</strain>
    </source>
</reference>
<gene>
    <name evidence="4" type="ORF">M404DRAFT_428606</name>
</gene>
<organism evidence="4 5">
    <name type="scientific">Pisolithus tinctorius Marx 270</name>
    <dbReference type="NCBI Taxonomy" id="870435"/>
    <lineage>
        <taxon>Eukaryota</taxon>
        <taxon>Fungi</taxon>
        <taxon>Dikarya</taxon>
        <taxon>Basidiomycota</taxon>
        <taxon>Agaricomycotina</taxon>
        <taxon>Agaricomycetes</taxon>
        <taxon>Agaricomycetidae</taxon>
        <taxon>Boletales</taxon>
        <taxon>Sclerodermatineae</taxon>
        <taxon>Pisolithaceae</taxon>
        <taxon>Pisolithus</taxon>
    </lineage>
</organism>
<evidence type="ECO:0000256" key="1">
    <source>
        <dbReference type="PROSITE-ProRule" id="PRU00042"/>
    </source>
</evidence>
<dbReference type="PROSITE" id="PS50157">
    <property type="entry name" value="ZINC_FINGER_C2H2_2"/>
    <property type="match status" value="1"/>
</dbReference>
<keyword evidence="5" id="KW-1185">Reference proteome</keyword>
<keyword evidence="1" id="KW-0863">Zinc-finger</keyword>
<evidence type="ECO:0000313" key="5">
    <source>
        <dbReference type="Proteomes" id="UP000054217"/>
    </source>
</evidence>
<feature type="region of interest" description="Disordered" evidence="2">
    <location>
        <begin position="16"/>
        <end position="69"/>
    </location>
</feature>
<protein>
    <recommendedName>
        <fullName evidence="3">C2H2-type domain-containing protein</fullName>
    </recommendedName>
</protein>
<evidence type="ECO:0000313" key="4">
    <source>
        <dbReference type="EMBL" id="KIO07096.1"/>
    </source>
</evidence>
<dbReference type="InParanoid" id="A0A0C3PFL7"/>
<keyword evidence="1" id="KW-0862">Zinc</keyword>
<dbReference type="GO" id="GO:0008270">
    <property type="term" value="F:zinc ion binding"/>
    <property type="evidence" value="ECO:0007669"/>
    <property type="project" value="UniProtKB-KW"/>
</dbReference>
<dbReference type="Proteomes" id="UP000054217">
    <property type="component" value="Unassembled WGS sequence"/>
</dbReference>
<feature type="compositionally biased region" description="Polar residues" evidence="2">
    <location>
        <begin position="27"/>
        <end position="49"/>
    </location>
</feature>
<accession>A0A0C3PFL7</accession>
<sequence>MQNLLPDPSVFPAAPFYACPPTPTPGPSQTISTTQTQNPLTMPTPSTLSRVRRRTRGRQAPVSPDGKAVKYRSKNGELKNRLSICPAAACAVRFSRNEHLTRHVKCMHTDDEGAHTPSILCKVSLRGYLEVGFASMARPARRPSLGRITIDSTCGRTTQIKLG</sequence>
<dbReference type="STRING" id="870435.A0A0C3PFL7"/>
<reference evidence="5" key="2">
    <citation type="submission" date="2015-01" db="EMBL/GenBank/DDBJ databases">
        <title>Evolutionary Origins and Diversification of the Mycorrhizal Mutualists.</title>
        <authorList>
            <consortium name="DOE Joint Genome Institute"/>
            <consortium name="Mycorrhizal Genomics Consortium"/>
            <person name="Kohler A."/>
            <person name="Kuo A."/>
            <person name="Nagy L.G."/>
            <person name="Floudas D."/>
            <person name="Copeland A."/>
            <person name="Barry K.W."/>
            <person name="Cichocki N."/>
            <person name="Veneault-Fourrey C."/>
            <person name="LaButti K."/>
            <person name="Lindquist E.A."/>
            <person name="Lipzen A."/>
            <person name="Lundell T."/>
            <person name="Morin E."/>
            <person name="Murat C."/>
            <person name="Riley R."/>
            <person name="Ohm R."/>
            <person name="Sun H."/>
            <person name="Tunlid A."/>
            <person name="Henrissat B."/>
            <person name="Grigoriev I.V."/>
            <person name="Hibbett D.S."/>
            <person name="Martin F."/>
        </authorList>
    </citation>
    <scope>NUCLEOTIDE SEQUENCE [LARGE SCALE GENOMIC DNA]</scope>
    <source>
        <strain evidence="5">Marx 270</strain>
    </source>
</reference>
<dbReference type="PROSITE" id="PS00028">
    <property type="entry name" value="ZINC_FINGER_C2H2_1"/>
    <property type="match status" value="1"/>
</dbReference>
<dbReference type="AlphaFoldDB" id="A0A0C3PFL7"/>
<dbReference type="EMBL" id="KN831961">
    <property type="protein sequence ID" value="KIO07096.1"/>
    <property type="molecule type" value="Genomic_DNA"/>
</dbReference>
<dbReference type="InterPro" id="IPR013087">
    <property type="entry name" value="Znf_C2H2_type"/>
</dbReference>